<dbReference type="InterPro" id="IPR000944">
    <property type="entry name" value="Tscrpt_reg_Rrf2"/>
</dbReference>
<organism evidence="1 2">
    <name type="scientific">Leuconostoc mesenteroides</name>
    <dbReference type="NCBI Taxonomy" id="1245"/>
    <lineage>
        <taxon>Bacteria</taxon>
        <taxon>Bacillati</taxon>
        <taxon>Bacillota</taxon>
        <taxon>Bacilli</taxon>
        <taxon>Lactobacillales</taxon>
        <taxon>Lactobacillaceae</taxon>
        <taxon>Leuconostoc</taxon>
    </lineage>
</organism>
<dbReference type="OrthoDB" id="213028at2"/>
<dbReference type="EMBL" id="WIPA01000015">
    <property type="protein sequence ID" value="MQR27391.1"/>
    <property type="molecule type" value="Genomic_DNA"/>
</dbReference>
<dbReference type="InterPro" id="IPR036390">
    <property type="entry name" value="WH_DNA-bd_sf"/>
</dbReference>
<reference evidence="1 2" key="1">
    <citation type="submission" date="2019-10" db="EMBL/GenBank/DDBJ databases">
        <title>WGS of Leuconostoc mesenteroides.</title>
        <authorList>
            <person name="Melo Bolivar J."/>
            <person name="Marino-Ramirez L."/>
            <person name="Villamil Diaz L.M."/>
        </authorList>
    </citation>
    <scope>NUCLEOTIDE SEQUENCE [LARGE SCALE GENOMIC DNA]</scope>
    <source>
        <strain evidence="1 2">M11</strain>
    </source>
</reference>
<dbReference type="InterPro" id="IPR036388">
    <property type="entry name" value="WH-like_DNA-bd_sf"/>
</dbReference>
<dbReference type="Proteomes" id="UP000469952">
    <property type="component" value="Unassembled WGS sequence"/>
</dbReference>
<dbReference type="PANTHER" id="PTHR33221">
    <property type="entry name" value="WINGED HELIX-TURN-HELIX TRANSCRIPTIONAL REGULATOR, RRF2 FAMILY"/>
    <property type="match status" value="1"/>
</dbReference>
<dbReference type="Pfam" id="PF02082">
    <property type="entry name" value="Rrf2"/>
    <property type="match status" value="1"/>
</dbReference>
<name>A0A223XWG5_LEUME</name>
<accession>A0A223XWG5</accession>
<dbReference type="PROSITE" id="PS51197">
    <property type="entry name" value="HTH_RRF2_2"/>
    <property type="match status" value="1"/>
</dbReference>
<protein>
    <submittedName>
        <fullName evidence="1">Transcriptional regulator</fullName>
    </submittedName>
</protein>
<dbReference type="AlphaFoldDB" id="A0A223XWG5"/>
<dbReference type="PANTHER" id="PTHR33221:SF15">
    <property type="entry name" value="HTH-TYPE TRANSCRIPTIONAL REGULATOR YWGB-RELATED"/>
    <property type="match status" value="1"/>
</dbReference>
<sequence length="139" mass="15573">MKYSTKLSDAIHILTYIVINQGTDLSSTQIAKSVNSNPVVIRRIMSQLKNDGCLLSSNGRADPKLARPADTISLLDIYRAVEEDTSFLKIDTKTNQNCNVGSHIQTTLDKYYNQVQEAAEKEMNKIKLADIIKEIQIDN</sequence>
<dbReference type="GO" id="GO:0005829">
    <property type="term" value="C:cytosol"/>
    <property type="evidence" value="ECO:0007669"/>
    <property type="project" value="TreeGrafter"/>
</dbReference>
<dbReference type="GeneID" id="29577584"/>
<proteinExistence type="predicted"/>
<dbReference type="RefSeq" id="WP_011680347.1">
    <property type="nucleotide sequence ID" value="NZ_AP017936.1"/>
</dbReference>
<dbReference type="STRING" id="1245.ARA02_07740"/>
<evidence type="ECO:0000313" key="2">
    <source>
        <dbReference type="Proteomes" id="UP000469952"/>
    </source>
</evidence>
<evidence type="ECO:0000313" key="1">
    <source>
        <dbReference type="EMBL" id="MQR27391.1"/>
    </source>
</evidence>
<gene>
    <name evidence="1" type="ORF">GFV13_08970</name>
</gene>
<dbReference type="Gene3D" id="1.10.10.10">
    <property type="entry name" value="Winged helix-like DNA-binding domain superfamily/Winged helix DNA-binding domain"/>
    <property type="match status" value="1"/>
</dbReference>
<dbReference type="GO" id="GO:0003700">
    <property type="term" value="F:DNA-binding transcription factor activity"/>
    <property type="evidence" value="ECO:0007669"/>
    <property type="project" value="TreeGrafter"/>
</dbReference>
<dbReference type="SUPFAM" id="SSF46785">
    <property type="entry name" value="Winged helix' DNA-binding domain"/>
    <property type="match status" value="1"/>
</dbReference>
<dbReference type="OMA" id="ACWYFKS"/>
<comment type="caution">
    <text evidence="1">The sequence shown here is derived from an EMBL/GenBank/DDBJ whole genome shotgun (WGS) entry which is preliminary data.</text>
</comment>